<proteinExistence type="predicted"/>
<dbReference type="Pfam" id="PF00069">
    <property type="entry name" value="Pkinase"/>
    <property type="match status" value="1"/>
</dbReference>
<feature type="region of interest" description="Disordered" evidence="1">
    <location>
        <begin position="212"/>
        <end position="236"/>
    </location>
</feature>
<gene>
    <name evidence="4" type="ORF">Tco025E_02840</name>
</gene>
<dbReference type="RefSeq" id="XP_029230127.1">
    <property type="nucleotide sequence ID" value="XM_029369763.1"/>
</dbReference>
<evidence type="ECO:0000259" key="3">
    <source>
        <dbReference type="PROSITE" id="PS50011"/>
    </source>
</evidence>
<dbReference type="InterPro" id="IPR000719">
    <property type="entry name" value="Prot_kinase_dom"/>
</dbReference>
<dbReference type="PROSITE" id="PS00108">
    <property type="entry name" value="PROTEIN_KINASE_ST"/>
    <property type="match status" value="1"/>
</dbReference>
<dbReference type="GeneID" id="40316451"/>
<feature type="chain" id="PRO_5019304002" description="Protein kinase domain-containing protein" evidence="2">
    <location>
        <begin position="19"/>
        <end position="603"/>
    </location>
</feature>
<dbReference type="AlphaFoldDB" id="A0A422Q025"/>
<dbReference type="Gene3D" id="1.10.510.10">
    <property type="entry name" value="Transferase(Phosphotransferase) domain 1"/>
    <property type="match status" value="1"/>
</dbReference>
<dbReference type="SMART" id="SM00220">
    <property type="entry name" value="S_TKc"/>
    <property type="match status" value="1"/>
</dbReference>
<dbReference type="GO" id="GO:0005524">
    <property type="term" value="F:ATP binding"/>
    <property type="evidence" value="ECO:0007669"/>
    <property type="project" value="InterPro"/>
</dbReference>
<keyword evidence="5" id="KW-1185">Reference proteome</keyword>
<sequence length="603" mass="65883">MVFFLLLLLLHLRCKSDAAGGAAAMEERTYSEKANARSKNGSREQIEDATPGVARCTLPPLFIDRWVRQCGVQEILNRLIMDLVAAHPADVVAFIHAWSAPTRGERAWDEEERSQASEWTSGSDKAGGRVGRGDSGTAVPPARAEEPTVQELRLRYPEAKSSPFTLLVSEESLDAQFRRRCSVSSSSNGANGCIGRGNYGFVVPAVLRQEAGAAHSGDRDNSGIGPANASASASGEASRMVAIKISRVQAMWSLDEANFLRLVTECRHWLEQEVQRLRQELEARRETHAGDAQQPQEPQREEDAQAAHPTCIGAMNTLESRLQLQTLLLQGARRVTSLAGDAMYDVERDAMWFPLDFYPSSLRKCIRARCKLCTGSFSSTGSFPDILVNNAGDTVMVLLFSVREIQHVAWSLCCALHFLNASCGLCHLDVKVDNILLSSPWVSSGPEPNAALPLPMEEASGAPGDAAAPPLPQVVLGDLGLAQPLGTPIMQLGDFSTMAPEVYWAPESRANCPACRTPVFCASSDTWSVGCVLLQMINGLEYSAWGASDMFAALEENYVSPALRHPEVWPMQLNDFIARCFERDPRRRMQAADALRHPFLACL</sequence>
<dbReference type="GO" id="GO:0005737">
    <property type="term" value="C:cytoplasm"/>
    <property type="evidence" value="ECO:0007669"/>
    <property type="project" value="TreeGrafter"/>
</dbReference>
<evidence type="ECO:0000313" key="4">
    <source>
        <dbReference type="EMBL" id="RNF23313.1"/>
    </source>
</evidence>
<dbReference type="InterPro" id="IPR008271">
    <property type="entry name" value="Ser/Thr_kinase_AS"/>
</dbReference>
<keyword evidence="4" id="KW-0808">Transferase</keyword>
<dbReference type="SUPFAM" id="SSF56112">
    <property type="entry name" value="Protein kinase-like (PK-like)"/>
    <property type="match status" value="1"/>
</dbReference>
<comment type="caution">
    <text evidence="4">The sequence shown here is derived from an EMBL/GenBank/DDBJ whole genome shotgun (WGS) entry which is preliminary data.</text>
</comment>
<dbReference type="InterPro" id="IPR011009">
    <property type="entry name" value="Kinase-like_dom_sf"/>
</dbReference>
<dbReference type="InterPro" id="IPR053235">
    <property type="entry name" value="Ser_Thr_kinase"/>
</dbReference>
<dbReference type="EMBL" id="MKKU01000120">
    <property type="protein sequence ID" value="RNF23313.1"/>
    <property type="molecule type" value="Genomic_DNA"/>
</dbReference>
<evidence type="ECO:0000256" key="1">
    <source>
        <dbReference type="SAM" id="MobiDB-lite"/>
    </source>
</evidence>
<feature type="region of interest" description="Disordered" evidence="1">
    <location>
        <begin position="285"/>
        <end position="306"/>
    </location>
</feature>
<dbReference type="PROSITE" id="PS50011">
    <property type="entry name" value="PROTEIN_KINASE_DOM"/>
    <property type="match status" value="1"/>
</dbReference>
<accession>A0A422Q025</accession>
<dbReference type="Proteomes" id="UP000284403">
    <property type="component" value="Unassembled WGS sequence"/>
</dbReference>
<evidence type="ECO:0000256" key="2">
    <source>
        <dbReference type="SAM" id="SignalP"/>
    </source>
</evidence>
<reference evidence="4 5" key="1">
    <citation type="journal article" date="2018" name="BMC Genomics">
        <title>Genomic comparison of Trypanosoma conorhini and Trypanosoma rangeli to Trypanosoma cruzi strains of high and low virulence.</title>
        <authorList>
            <person name="Bradwell K.R."/>
            <person name="Koparde V.N."/>
            <person name="Matveyev A.V."/>
            <person name="Serrano M.G."/>
            <person name="Alves J.M."/>
            <person name="Parikh H."/>
            <person name="Huang B."/>
            <person name="Lee V."/>
            <person name="Espinosa-Alvarez O."/>
            <person name="Ortiz P.A."/>
            <person name="Costa-Martins A.G."/>
            <person name="Teixeira M.M."/>
            <person name="Buck G.A."/>
        </authorList>
    </citation>
    <scope>NUCLEOTIDE SEQUENCE [LARGE SCALE GENOMIC DNA]</scope>
    <source>
        <strain evidence="4 5">025E</strain>
    </source>
</reference>
<feature type="domain" description="Protein kinase" evidence="3">
    <location>
        <begin position="188"/>
        <end position="600"/>
    </location>
</feature>
<evidence type="ECO:0000313" key="5">
    <source>
        <dbReference type="Proteomes" id="UP000284403"/>
    </source>
</evidence>
<feature type="region of interest" description="Disordered" evidence="1">
    <location>
        <begin position="105"/>
        <end position="149"/>
    </location>
</feature>
<feature type="signal peptide" evidence="2">
    <location>
        <begin position="1"/>
        <end position="18"/>
    </location>
</feature>
<protein>
    <recommendedName>
        <fullName evidence="3">Protein kinase domain-containing protein</fullName>
    </recommendedName>
</protein>
<dbReference type="OrthoDB" id="243399at2759"/>
<feature type="compositionally biased region" description="Low complexity" evidence="1">
    <location>
        <begin position="222"/>
        <end position="236"/>
    </location>
</feature>
<keyword evidence="2" id="KW-0732">Signal</keyword>
<organism evidence="4 5">
    <name type="scientific">Trypanosoma conorhini</name>
    <dbReference type="NCBI Taxonomy" id="83891"/>
    <lineage>
        <taxon>Eukaryota</taxon>
        <taxon>Discoba</taxon>
        <taxon>Euglenozoa</taxon>
        <taxon>Kinetoplastea</taxon>
        <taxon>Metakinetoplastina</taxon>
        <taxon>Trypanosomatida</taxon>
        <taxon>Trypanosomatidae</taxon>
        <taxon>Trypanosoma</taxon>
    </lineage>
</organism>
<name>A0A422Q025_9TRYP</name>
<dbReference type="GO" id="GO:0004674">
    <property type="term" value="F:protein serine/threonine kinase activity"/>
    <property type="evidence" value="ECO:0007669"/>
    <property type="project" value="TreeGrafter"/>
</dbReference>
<dbReference type="PANTHER" id="PTHR24361">
    <property type="entry name" value="MITOGEN-ACTIVATED KINASE KINASE KINASE"/>
    <property type="match status" value="1"/>
</dbReference>